<name>A0ABV6VEK1_9ACTN</name>
<comment type="caution">
    <text evidence="1">The sequence shown here is derived from an EMBL/GenBank/DDBJ whole genome shotgun (WGS) entry which is preliminary data.</text>
</comment>
<accession>A0ABV6VEK1</accession>
<dbReference type="EMBL" id="JBHEZX010000010">
    <property type="protein sequence ID" value="MFC1412139.1"/>
    <property type="molecule type" value="Genomic_DNA"/>
</dbReference>
<gene>
    <name evidence="1" type="ORF">ACEZDG_22995</name>
</gene>
<keyword evidence="2" id="KW-1185">Reference proteome</keyword>
<dbReference type="Gene3D" id="1.25.40.10">
    <property type="entry name" value="Tetratricopeptide repeat domain"/>
    <property type="match status" value="1"/>
</dbReference>
<dbReference type="InterPro" id="IPR005158">
    <property type="entry name" value="BTAD"/>
</dbReference>
<dbReference type="PANTHER" id="PTHR35807">
    <property type="entry name" value="TRANSCRIPTIONAL REGULATOR REDD-RELATED"/>
    <property type="match status" value="1"/>
</dbReference>
<organism evidence="1 2">
    <name type="scientific">Streptacidiphilus alkalitolerans</name>
    <dbReference type="NCBI Taxonomy" id="3342712"/>
    <lineage>
        <taxon>Bacteria</taxon>
        <taxon>Bacillati</taxon>
        <taxon>Actinomycetota</taxon>
        <taxon>Actinomycetes</taxon>
        <taxon>Kitasatosporales</taxon>
        <taxon>Streptomycetaceae</taxon>
        <taxon>Streptacidiphilus</taxon>
    </lineage>
</organism>
<sequence length="193" mass="20999">MRPTAAPQCPTEATATAEPPYLAFLGRTRGWSGGCPLLTGSPRQQAVLAMLALRAGQEVSAEELVDGLYGEGTYIEDRWGWTAEELRREADRLRALLAGSAERLYRTEEGYLLDIAPDRVDAIAFERLVGAAHALRTGSPADAADLLQRAFGLWRGTPLSGIPGPFAEGERIRLRAVHRIAAELRPLDPPLAW</sequence>
<reference evidence="1 2" key="1">
    <citation type="submission" date="2024-09" db="EMBL/GenBank/DDBJ databases">
        <authorList>
            <person name="Lee S.D."/>
        </authorList>
    </citation>
    <scope>NUCLEOTIDE SEQUENCE [LARGE SCALE GENOMIC DNA]</scope>
    <source>
        <strain evidence="1 2">N1-1</strain>
    </source>
</reference>
<protein>
    <submittedName>
        <fullName evidence="1">BTAD domain-containing putative transcriptional regulator</fullName>
    </submittedName>
</protein>
<evidence type="ECO:0000313" key="1">
    <source>
        <dbReference type="EMBL" id="MFC1412139.1"/>
    </source>
</evidence>
<proteinExistence type="predicted"/>
<dbReference type="InterPro" id="IPR036388">
    <property type="entry name" value="WH-like_DNA-bd_sf"/>
</dbReference>
<dbReference type="InterPro" id="IPR051677">
    <property type="entry name" value="AfsR-DnrI-RedD_regulator"/>
</dbReference>
<evidence type="ECO:0000313" key="2">
    <source>
        <dbReference type="Proteomes" id="UP001592582"/>
    </source>
</evidence>
<dbReference type="PANTHER" id="PTHR35807:SF1">
    <property type="entry name" value="TRANSCRIPTIONAL REGULATOR REDD"/>
    <property type="match status" value="1"/>
</dbReference>
<dbReference type="Proteomes" id="UP001592582">
    <property type="component" value="Unassembled WGS sequence"/>
</dbReference>
<dbReference type="Pfam" id="PF03704">
    <property type="entry name" value="BTAD"/>
    <property type="match status" value="1"/>
</dbReference>
<dbReference type="InterPro" id="IPR011990">
    <property type="entry name" value="TPR-like_helical_dom_sf"/>
</dbReference>
<dbReference type="Gene3D" id="1.10.10.10">
    <property type="entry name" value="Winged helix-like DNA-binding domain superfamily/Winged helix DNA-binding domain"/>
    <property type="match status" value="1"/>
</dbReference>